<dbReference type="RefSeq" id="WP_108903489.1">
    <property type="nucleotide sequence ID" value="NZ_CP029187.1"/>
</dbReference>
<gene>
    <name evidence="3" type="ORF">HYN49_07215</name>
</gene>
<evidence type="ECO:0000313" key="3">
    <source>
        <dbReference type="EMBL" id="AWI25703.1"/>
    </source>
</evidence>
<dbReference type="Gene3D" id="3.40.50.1820">
    <property type="entry name" value="alpha/beta hydrolase"/>
    <property type="match status" value="1"/>
</dbReference>
<proteinExistence type="predicted"/>
<feature type="domain" description="Serine aminopeptidase S33" evidence="2">
    <location>
        <begin position="75"/>
        <end position="167"/>
    </location>
</feature>
<dbReference type="PANTHER" id="PTHR43265:SF1">
    <property type="entry name" value="ESTERASE ESTD"/>
    <property type="match status" value="1"/>
</dbReference>
<dbReference type="EMBL" id="CP029187">
    <property type="protein sequence ID" value="AWI25703.1"/>
    <property type="molecule type" value="Genomic_DNA"/>
</dbReference>
<dbReference type="GO" id="GO:0052689">
    <property type="term" value="F:carboxylic ester hydrolase activity"/>
    <property type="evidence" value="ECO:0007669"/>
    <property type="project" value="TreeGrafter"/>
</dbReference>
<dbReference type="OrthoDB" id="9809549at2"/>
<reference evidence="3 4" key="1">
    <citation type="submission" date="2018-05" db="EMBL/GenBank/DDBJ databases">
        <title>Genome sequencing of Flavobacterium sp. HYN0049.</title>
        <authorList>
            <person name="Yi H."/>
            <person name="Baek C."/>
        </authorList>
    </citation>
    <scope>NUCLEOTIDE SEQUENCE [LARGE SCALE GENOMIC DNA]</scope>
    <source>
        <strain evidence="3 4">HYN0049</strain>
    </source>
</reference>
<dbReference type="InterPro" id="IPR029058">
    <property type="entry name" value="AB_hydrolase_fold"/>
</dbReference>
<keyword evidence="4" id="KW-1185">Reference proteome</keyword>
<organism evidence="3 4">
    <name type="scientific">Flavobacterium pallidum</name>
    <dbReference type="NCBI Taxonomy" id="2172098"/>
    <lineage>
        <taxon>Bacteria</taxon>
        <taxon>Pseudomonadati</taxon>
        <taxon>Bacteroidota</taxon>
        <taxon>Flavobacteriia</taxon>
        <taxon>Flavobacteriales</taxon>
        <taxon>Flavobacteriaceae</taxon>
        <taxon>Flavobacterium</taxon>
    </lineage>
</organism>
<dbReference type="InterPro" id="IPR053145">
    <property type="entry name" value="AB_hydrolase_Est10"/>
</dbReference>
<dbReference type="SUPFAM" id="SSF53474">
    <property type="entry name" value="alpha/beta-Hydrolases"/>
    <property type="match status" value="1"/>
</dbReference>
<sequence>MKTNCTILLLLCWISTFAQSTKFTASEVAVNDLIKGTLYSPENASSKQKLIILIAGSGPTDRNGNQPGMENNSLKMLAQNLAQHNNAVYAYDKRVIALAKAGKIDEKTMSFEDYITDAKAVISYFRAKKMYSKIIVAGHSEGSLIGMEAAKGNADAYISISGAGRSIDQVIMEQLKGQPQPVIEEATKYFGLLKEGKTFKLDDPSMASLFRESVQPYMISWIKYDPQQEIKDLKIPVLLINGTKDLQVAVSEAELLKAAKPDATLKLIPNMNHVLKTIAAGAEENAAAYSKPDLPIDATLAETVNQFINSL</sequence>
<dbReference type="AlphaFoldDB" id="A0A2S1SH22"/>
<protein>
    <submittedName>
        <fullName evidence="3">Alpha/beta hydrolase</fullName>
    </submittedName>
</protein>
<evidence type="ECO:0000259" key="2">
    <source>
        <dbReference type="Pfam" id="PF12146"/>
    </source>
</evidence>
<feature type="signal peptide" evidence="1">
    <location>
        <begin position="1"/>
        <end position="20"/>
    </location>
</feature>
<feature type="chain" id="PRO_5015726902" evidence="1">
    <location>
        <begin position="21"/>
        <end position="311"/>
    </location>
</feature>
<accession>A0A2S1SH22</accession>
<keyword evidence="3" id="KW-0378">Hydrolase</keyword>
<keyword evidence="1" id="KW-0732">Signal</keyword>
<dbReference type="KEGG" id="fpal:HYN49_07215"/>
<dbReference type="PANTHER" id="PTHR43265">
    <property type="entry name" value="ESTERASE ESTD"/>
    <property type="match status" value="1"/>
</dbReference>
<dbReference type="Pfam" id="PF12146">
    <property type="entry name" value="Hydrolase_4"/>
    <property type="match status" value="1"/>
</dbReference>
<evidence type="ECO:0000313" key="4">
    <source>
        <dbReference type="Proteomes" id="UP000244937"/>
    </source>
</evidence>
<dbReference type="InterPro" id="IPR022742">
    <property type="entry name" value="Hydrolase_4"/>
</dbReference>
<name>A0A2S1SH22_9FLAO</name>
<evidence type="ECO:0000256" key="1">
    <source>
        <dbReference type="SAM" id="SignalP"/>
    </source>
</evidence>
<dbReference type="Proteomes" id="UP000244937">
    <property type="component" value="Chromosome"/>
</dbReference>